<feature type="domain" description="Prenyltransferase alpha-alpha toroid" evidence="8">
    <location>
        <begin position="21"/>
        <end position="410"/>
    </location>
</feature>
<dbReference type="STRING" id="363999.A0A439D4U7"/>
<dbReference type="Proteomes" id="UP000286045">
    <property type="component" value="Unassembled WGS sequence"/>
</dbReference>
<dbReference type="SUPFAM" id="SSF48239">
    <property type="entry name" value="Terpenoid cyclases/Protein prenyltransferases"/>
    <property type="match status" value="1"/>
</dbReference>
<protein>
    <recommendedName>
        <fullName evidence="8">Prenyltransferase alpha-alpha toroid domain-containing protein</fullName>
    </recommendedName>
</protein>
<dbReference type="AlphaFoldDB" id="A0A439D4U7"/>
<evidence type="ECO:0000256" key="4">
    <source>
        <dbReference type="ARBA" id="ARBA00022679"/>
    </source>
</evidence>
<keyword evidence="10" id="KW-1185">Reference proteome</keyword>
<dbReference type="PANTHER" id="PTHR11774:SF4">
    <property type="entry name" value="GERANYLGERANYL TRANSFERASE TYPE-1 SUBUNIT BETA"/>
    <property type="match status" value="1"/>
</dbReference>
<evidence type="ECO:0000256" key="5">
    <source>
        <dbReference type="ARBA" id="ARBA00022723"/>
    </source>
</evidence>
<accession>A0A439D4U7</accession>
<comment type="similarity">
    <text evidence="2">Belongs to the protein prenyltransferase subunit beta family.</text>
</comment>
<evidence type="ECO:0000256" key="1">
    <source>
        <dbReference type="ARBA" id="ARBA00001947"/>
    </source>
</evidence>
<dbReference type="EMBL" id="RYZI01000154">
    <property type="protein sequence ID" value="RWA09437.1"/>
    <property type="molecule type" value="Genomic_DNA"/>
</dbReference>
<keyword evidence="4" id="KW-0808">Transferase</keyword>
<dbReference type="Pfam" id="PF00432">
    <property type="entry name" value="Prenyltrans"/>
    <property type="match status" value="1"/>
</dbReference>
<comment type="caution">
    <text evidence="9">The sequence shown here is derived from an EMBL/GenBank/DDBJ whole genome shotgun (WGS) entry which is preliminary data.</text>
</comment>
<organism evidence="9 10">
    <name type="scientific">Xylaria grammica</name>
    <dbReference type="NCBI Taxonomy" id="363999"/>
    <lineage>
        <taxon>Eukaryota</taxon>
        <taxon>Fungi</taxon>
        <taxon>Dikarya</taxon>
        <taxon>Ascomycota</taxon>
        <taxon>Pezizomycotina</taxon>
        <taxon>Sordariomycetes</taxon>
        <taxon>Xylariomycetidae</taxon>
        <taxon>Xylariales</taxon>
        <taxon>Xylariaceae</taxon>
        <taxon>Xylaria</taxon>
    </lineage>
</organism>
<dbReference type="InterPro" id="IPR045089">
    <property type="entry name" value="PGGT1B-like"/>
</dbReference>
<reference evidence="9 10" key="1">
    <citation type="submission" date="2018-12" db="EMBL/GenBank/DDBJ databases">
        <title>Draft genome sequence of Xylaria grammica IHI A82.</title>
        <authorList>
            <person name="Buettner E."/>
            <person name="Kellner H."/>
        </authorList>
    </citation>
    <scope>NUCLEOTIDE SEQUENCE [LARGE SCALE GENOMIC DNA]</scope>
    <source>
        <strain evidence="9 10">IHI A82</strain>
    </source>
</reference>
<dbReference type="GO" id="GO:0005953">
    <property type="term" value="C:CAAX-protein geranylgeranyltransferase complex"/>
    <property type="evidence" value="ECO:0007669"/>
    <property type="project" value="TreeGrafter"/>
</dbReference>
<evidence type="ECO:0000256" key="3">
    <source>
        <dbReference type="ARBA" id="ARBA00022602"/>
    </source>
</evidence>
<proteinExistence type="inferred from homology"/>
<dbReference type="Gene3D" id="1.50.10.20">
    <property type="match status" value="1"/>
</dbReference>
<evidence type="ECO:0000256" key="7">
    <source>
        <dbReference type="ARBA" id="ARBA00022833"/>
    </source>
</evidence>
<evidence type="ECO:0000259" key="8">
    <source>
        <dbReference type="Pfam" id="PF00432"/>
    </source>
</evidence>
<keyword evidence="6" id="KW-0677">Repeat</keyword>
<evidence type="ECO:0000256" key="6">
    <source>
        <dbReference type="ARBA" id="ARBA00022737"/>
    </source>
</evidence>
<keyword evidence="3" id="KW-0637">Prenyltransferase</keyword>
<dbReference type="PANTHER" id="PTHR11774">
    <property type="entry name" value="GERANYLGERANYL TRANSFERASE TYPE BETA SUBUNIT"/>
    <property type="match status" value="1"/>
</dbReference>
<dbReference type="InterPro" id="IPR008930">
    <property type="entry name" value="Terpenoid_cyclase/PrenylTrfase"/>
</dbReference>
<evidence type="ECO:0000256" key="2">
    <source>
        <dbReference type="ARBA" id="ARBA00010497"/>
    </source>
</evidence>
<name>A0A439D4U7_9PEZI</name>
<dbReference type="GO" id="GO:0046872">
    <property type="term" value="F:metal ion binding"/>
    <property type="evidence" value="ECO:0007669"/>
    <property type="project" value="UniProtKB-KW"/>
</dbReference>
<sequence>MTATATATATATVAAVLDPPLDTARHIRYWQRCFRSLLPHHYTSNDSIRLTLGFFILSALDLLSPSSPTPLITSEDRSQLRAWILRLQHPHGGFCGSPHHALPDAFRSRFDPDTKTYVARDPENANIAATGFALLCLGVLAEGDGSHSLRGVDRVRTLTWLKRLQREDGSFGEVLTDDGRISGGRDMRFCYIAAIIRWVLGGAEGDKALDFDVDALVGHIRRAQTFDGGTSESSTHESHSGYAYCAVAALALLDASDPDSSATPNRYIHAGIPSIPALVHFLVSRQFAYLDPSDDGKEEEEHYHDIALSLDNTIPLMAGFNGRLNKLPDTCYTWWNSGALSLLGEQQLINRGPARRFILEKTQHLIGGFAKHPDGPPDVYHAYMGLAALANMAGAEGEPGLAKFDPRLCVSVDTATKMVKARETMLRPVIDAE</sequence>
<keyword evidence="5" id="KW-0479">Metal-binding</keyword>
<comment type="cofactor">
    <cofactor evidence="1">
        <name>Zn(2+)</name>
        <dbReference type="ChEBI" id="CHEBI:29105"/>
    </cofactor>
</comment>
<dbReference type="GO" id="GO:0004662">
    <property type="term" value="F:CAAX-protein geranylgeranyltransferase activity"/>
    <property type="evidence" value="ECO:0007669"/>
    <property type="project" value="TreeGrafter"/>
</dbReference>
<gene>
    <name evidence="9" type="ORF">EKO27_g5654</name>
</gene>
<keyword evidence="7" id="KW-0862">Zinc</keyword>
<evidence type="ECO:0000313" key="9">
    <source>
        <dbReference type="EMBL" id="RWA09437.1"/>
    </source>
</evidence>
<evidence type="ECO:0000313" key="10">
    <source>
        <dbReference type="Proteomes" id="UP000286045"/>
    </source>
</evidence>
<dbReference type="InterPro" id="IPR001330">
    <property type="entry name" value="Prenyltrans"/>
</dbReference>